<name>A0A4Y7I492_PAPSO</name>
<accession>A0A4Y7I492</accession>
<sequence length="79" mass="8894">MEPREFNTFGFVNSETSDGKVGVVSASPPMKFTMTAFRFVPVYQKTVVIQSTIKIAIPRTFNRICQCLTLDNSNLGYPR</sequence>
<gene>
    <name evidence="1" type="ORF">C5167_036509</name>
</gene>
<dbReference type="AlphaFoldDB" id="A0A4Y7I492"/>
<protein>
    <submittedName>
        <fullName evidence="1">Uncharacterized protein</fullName>
    </submittedName>
</protein>
<organism evidence="1 2">
    <name type="scientific">Papaver somniferum</name>
    <name type="common">Opium poppy</name>
    <dbReference type="NCBI Taxonomy" id="3469"/>
    <lineage>
        <taxon>Eukaryota</taxon>
        <taxon>Viridiplantae</taxon>
        <taxon>Streptophyta</taxon>
        <taxon>Embryophyta</taxon>
        <taxon>Tracheophyta</taxon>
        <taxon>Spermatophyta</taxon>
        <taxon>Magnoliopsida</taxon>
        <taxon>Ranunculales</taxon>
        <taxon>Papaveraceae</taxon>
        <taxon>Papaveroideae</taxon>
        <taxon>Papaver</taxon>
    </lineage>
</organism>
<evidence type="ECO:0000313" key="2">
    <source>
        <dbReference type="Proteomes" id="UP000316621"/>
    </source>
</evidence>
<keyword evidence="2" id="KW-1185">Reference proteome</keyword>
<reference evidence="1 2" key="1">
    <citation type="journal article" date="2018" name="Science">
        <title>The opium poppy genome and morphinan production.</title>
        <authorList>
            <person name="Guo L."/>
            <person name="Winzer T."/>
            <person name="Yang X."/>
            <person name="Li Y."/>
            <person name="Ning Z."/>
            <person name="He Z."/>
            <person name="Teodor R."/>
            <person name="Lu Y."/>
            <person name="Bowser T.A."/>
            <person name="Graham I.A."/>
            <person name="Ye K."/>
        </authorList>
    </citation>
    <scope>NUCLEOTIDE SEQUENCE [LARGE SCALE GENOMIC DNA]</scope>
    <source>
        <strain evidence="2">cv. HN1</strain>
        <tissue evidence="1">Leaves</tissue>
    </source>
</reference>
<dbReference type="EMBL" id="CM010715">
    <property type="protein sequence ID" value="RZC43564.1"/>
    <property type="molecule type" value="Genomic_DNA"/>
</dbReference>
<proteinExistence type="predicted"/>
<evidence type="ECO:0000313" key="1">
    <source>
        <dbReference type="EMBL" id="RZC43564.1"/>
    </source>
</evidence>
<dbReference type="Gramene" id="RZC43564">
    <property type="protein sequence ID" value="RZC43564"/>
    <property type="gene ID" value="C5167_036509"/>
</dbReference>
<dbReference type="Proteomes" id="UP000316621">
    <property type="component" value="Chromosome 1"/>
</dbReference>